<accession>M3XR08</accession>
<dbReference type="InterPro" id="IPR036179">
    <property type="entry name" value="Ig-like_dom_sf"/>
</dbReference>
<dbReference type="PANTHER" id="PTHR23267">
    <property type="entry name" value="IMMUNOGLOBULIN LIGHT CHAIN"/>
    <property type="match status" value="1"/>
</dbReference>
<dbReference type="AlphaFoldDB" id="M3XR08"/>
<keyword evidence="1" id="KW-0732">Signal</keyword>
<dbReference type="HOGENOM" id="CLU_077975_4_0_1"/>
<evidence type="ECO:0000259" key="2">
    <source>
        <dbReference type="PROSITE" id="PS50835"/>
    </source>
</evidence>
<dbReference type="Ensembl" id="ENSMPUT00000001540.1">
    <property type="protein sequence ID" value="ENSMPUP00000001508.1"/>
    <property type="gene ID" value="ENSMPUG00000001523.1"/>
</dbReference>
<dbReference type="Pfam" id="PF07686">
    <property type="entry name" value="V-set"/>
    <property type="match status" value="1"/>
</dbReference>
<proteinExistence type="predicted"/>
<dbReference type="InterPro" id="IPR007110">
    <property type="entry name" value="Ig-like_dom"/>
</dbReference>
<evidence type="ECO:0000256" key="1">
    <source>
        <dbReference type="SAM" id="SignalP"/>
    </source>
</evidence>
<protein>
    <recommendedName>
        <fullName evidence="2">Ig-like domain-containing protein</fullName>
    </recommendedName>
</protein>
<dbReference type="Gene3D" id="2.60.40.10">
    <property type="entry name" value="Immunoglobulins"/>
    <property type="match status" value="1"/>
</dbReference>
<dbReference type="InParanoid" id="M3XR08"/>
<dbReference type="STRING" id="9669.ENSMPUP00000001508"/>
<dbReference type="SMART" id="SM00409">
    <property type="entry name" value="IG"/>
    <property type="match status" value="1"/>
</dbReference>
<organism evidence="3">
    <name type="scientific">Mustela putorius furo</name>
    <name type="common">European domestic ferret</name>
    <name type="synonym">Mustela furo</name>
    <dbReference type="NCBI Taxonomy" id="9669"/>
    <lineage>
        <taxon>Eukaryota</taxon>
        <taxon>Metazoa</taxon>
        <taxon>Chordata</taxon>
        <taxon>Craniata</taxon>
        <taxon>Vertebrata</taxon>
        <taxon>Euteleostomi</taxon>
        <taxon>Mammalia</taxon>
        <taxon>Eutheria</taxon>
        <taxon>Laurasiatheria</taxon>
        <taxon>Carnivora</taxon>
        <taxon>Caniformia</taxon>
        <taxon>Musteloidea</taxon>
        <taxon>Mustelidae</taxon>
        <taxon>Mustelinae</taxon>
        <taxon>Mustela</taxon>
    </lineage>
</organism>
<sequence>MAWSLFFITLLTLCSGSWAQSSLTQEASLSASVGQEVTLNCAGNDNNVGAYYVGWYQQVSGGAPKTVMLGTTRPSGIPDRFSGSHSGNKASLIISNLWPEDEADYYCSTWDKGINNYTVLQAHADRCQKSAPVPHGHRETVQGLRI</sequence>
<dbReference type="SMART" id="SM00406">
    <property type="entry name" value="IGv"/>
    <property type="match status" value="1"/>
</dbReference>
<dbReference type="InterPro" id="IPR050150">
    <property type="entry name" value="IgV_Light_Chain"/>
</dbReference>
<dbReference type="PROSITE" id="PS50835">
    <property type="entry name" value="IG_LIKE"/>
    <property type="match status" value="1"/>
</dbReference>
<feature type="domain" description="Ig-like" evidence="2">
    <location>
        <begin position="19"/>
        <end position="107"/>
    </location>
</feature>
<name>M3XR08_MUSPF</name>
<dbReference type="InterPro" id="IPR003599">
    <property type="entry name" value="Ig_sub"/>
</dbReference>
<dbReference type="InterPro" id="IPR013106">
    <property type="entry name" value="Ig_V-set"/>
</dbReference>
<feature type="signal peptide" evidence="1">
    <location>
        <begin position="1"/>
        <end position="19"/>
    </location>
</feature>
<dbReference type="GeneTree" id="ENSGT00940000153474"/>
<reference evidence="3" key="1">
    <citation type="submission" date="2024-06" db="UniProtKB">
        <authorList>
            <consortium name="Ensembl"/>
        </authorList>
    </citation>
    <scope>IDENTIFICATION</scope>
</reference>
<feature type="chain" id="PRO_5004043999" description="Ig-like domain-containing protein" evidence="1">
    <location>
        <begin position="20"/>
        <end position="146"/>
    </location>
</feature>
<dbReference type="EMBL" id="AEYP01102023">
    <property type="status" value="NOT_ANNOTATED_CDS"/>
    <property type="molecule type" value="Genomic_DNA"/>
</dbReference>
<dbReference type="SUPFAM" id="SSF48726">
    <property type="entry name" value="Immunoglobulin"/>
    <property type="match status" value="1"/>
</dbReference>
<dbReference type="InterPro" id="IPR013783">
    <property type="entry name" value="Ig-like_fold"/>
</dbReference>
<dbReference type="eggNOG" id="ENOG502RYIN">
    <property type="taxonomic scope" value="Eukaryota"/>
</dbReference>
<dbReference type="OMA" id="NCAGNDN"/>
<evidence type="ECO:0000313" key="3">
    <source>
        <dbReference type="Ensembl" id="ENSMPUP00000001508.1"/>
    </source>
</evidence>